<accession>A0A178MBZ2</accession>
<keyword evidence="1" id="KW-0479">Metal-binding</keyword>
<dbReference type="GO" id="GO:0008758">
    <property type="term" value="F:UDP-2,3-diacylglucosamine hydrolase activity"/>
    <property type="evidence" value="ECO:0007669"/>
    <property type="project" value="TreeGrafter"/>
</dbReference>
<dbReference type="SUPFAM" id="SSF56300">
    <property type="entry name" value="Metallo-dependent phosphatases"/>
    <property type="match status" value="1"/>
</dbReference>
<dbReference type="AlphaFoldDB" id="A0A178MBZ2"/>
<sequence>MELRLREDGIQTAQDGERRSLVAAKDSVRRLFNVALAAMGLKKRALFNAQAVRVEQQVLTFADLPEAFDGYTILHLSDVHVGSVPKGEARLADLIRPLRPDLAVITGDIQSFGRPAGAAAVDLLARVLAAITATDGIVTVLGNHDQADLVEPLERSGVRVLLNEGMAVHRDGQVIHLVGLDDIHSFFTPAAEHALAAYRDGFRIALVHTPEIAGLAAELGYRLYLCGHTHGGQICLPGGRLLVHALRRHTDLASGAWQLGDLQGYTSRGVGAGIAPARFNCPPEATLIRLRRP</sequence>
<dbReference type="InterPro" id="IPR029052">
    <property type="entry name" value="Metallo-depent_PP-like"/>
</dbReference>
<dbReference type="EMBL" id="LWQU01000178">
    <property type="protein sequence ID" value="OAN46083.1"/>
    <property type="molecule type" value="Genomic_DNA"/>
</dbReference>
<name>A0A178MBZ2_9PROT</name>
<keyword evidence="5" id="KW-1185">Reference proteome</keyword>
<reference evidence="4 5" key="1">
    <citation type="submission" date="2016-04" db="EMBL/GenBank/DDBJ databases">
        <title>Draft genome sequence of freshwater magnetotactic bacteria Magnetospirillum marisnigri SP-1 and Magnetospirillum moscoviense BB-1.</title>
        <authorList>
            <person name="Koziaeva V."/>
            <person name="Dziuba M.V."/>
            <person name="Ivanov T.M."/>
            <person name="Kuznetsov B."/>
            <person name="Grouzdev D.S."/>
        </authorList>
    </citation>
    <scope>NUCLEOTIDE SEQUENCE [LARGE SCALE GENOMIC DNA]</scope>
    <source>
        <strain evidence="4 5">BB-1</strain>
    </source>
</reference>
<comment type="caution">
    <text evidence="4">The sequence shown here is derived from an EMBL/GenBank/DDBJ whole genome shotgun (WGS) entry which is preliminary data.</text>
</comment>
<dbReference type="InterPro" id="IPR051158">
    <property type="entry name" value="Metallophosphoesterase_sf"/>
</dbReference>
<dbReference type="Gene3D" id="3.60.21.10">
    <property type="match status" value="1"/>
</dbReference>
<keyword evidence="2" id="KW-0378">Hydrolase</keyword>
<dbReference type="GO" id="GO:0009245">
    <property type="term" value="P:lipid A biosynthetic process"/>
    <property type="evidence" value="ECO:0007669"/>
    <property type="project" value="TreeGrafter"/>
</dbReference>
<evidence type="ECO:0000256" key="2">
    <source>
        <dbReference type="ARBA" id="ARBA00022801"/>
    </source>
</evidence>
<protein>
    <recommendedName>
        <fullName evidence="3">Calcineurin-like phosphoesterase domain-containing protein</fullName>
    </recommendedName>
</protein>
<evidence type="ECO:0000256" key="1">
    <source>
        <dbReference type="ARBA" id="ARBA00022723"/>
    </source>
</evidence>
<evidence type="ECO:0000313" key="4">
    <source>
        <dbReference type="EMBL" id="OAN46083.1"/>
    </source>
</evidence>
<dbReference type="STRING" id="1437059.A6A05_16430"/>
<dbReference type="GO" id="GO:0016020">
    <property type="term" value="C:membrane"/>
    <property type="evidence" value="ECO:0007669"/>
    <property type="project" value="GOC"/>
</dbReference>
<evidence type="ECO:0000313" key="5">
    <source>
        <dbReference type="Proteomes" id="UP000078543"/>
    </source>
</evidence>
<dbReference type="PANTHER" id="PTHR31302:SF31">
    <property type="entry name" value="PHOSPHODIESTERASE YAEI"/>
    <property type="match status" value="1"/>
</dbReference>
<gene>
    <name evidence="4" type="ORF">A6A05_16430</name>
</gene>
<feature type="domain" description="Calcineurin-like phosphoesterase" evidence="3">
    <location>
        <begin position="72"/>
        <end position="231"/>
    </location>
</feature>
<dbReference type="PANTHER" id="PTHR31302">
    <property type="entry name" value="TRANSMEMBRANE PROTEIN WITH METALLOPHOSPHOESTERASE DOMAIN-RELATED"/>
    <property type="match status" value="1"/>
</dbReference>
<organism evidence="4 5">
    <name type="scientific">Magnetospirillum moscoviense</name>
    <dbReference type="NCBI Taxonomy" id="1437059"/>
    <lineage>
        <taxon>Bacteria</taxon>
        <taxon>Pseudomonadati</taxon>
        <taxon>Pseudomonadota</taxon>
        <taxon>Alphaproteobacteria</taxon>
        <taxon>Rhodospirillales</taxon>
        <taxon>Rhodospirillaceae</taxon>
        <taxon>Magnetospirillum</taxon>
    </lineage>
</organism>
<dbReference type="InterPro" id="IPR004843">
    <property type="entry name" value="Calcineurin-like_PHP"/>
</dbReference>
<dbReference type="Pfam" id="PF00149">
    <property type="entry name" value="Metallophos"/>
    <property type="match status" value="1"/>
</dbReference>
<dbReference type="GO" id="GO:0046872">
    <property type="term" value="F:metal ion binding"/>
    <property type="evidence" value="ECO:0007669"/>
    <property type="project" value="UniProtKB-KW"/>
</dbReference>
<evidence type="ECO:0000259" key="3">
    <source>
        <dbReference type="Pfam" id="PF00149"/>
    </source>
</evidence>
<dbReference type="Proteomes" id="UP000078543">
    <property type="component" value="Unassembled WGS sequence"/>
</dbReference>
<proteinExistence type="predicted"/>